<dbReference type="Proteomes" id="UP001595693">
    <property type="component" value="Unassembled WGS sequence"/>
</dbReference>
<dbReference type="InterPro" id="IPR012334">
    <property type="entry name" value="Pectin_lyas_fold"/>
</dbReference>
<proteinExistence type="predicted"/>
<sequence>MDSAAANGLKNLTWANLKATLLAYFQGLFREKLTAARTYYVRSDGSDSNNGLANTSGGAFLTIQKAIDTVAALDLGIYDVTTRCTGAFTAGATLKTLVGAGKHIIRGAADDTTTMTVTVAGGHCFYFGDSGFSGAYQLQYMKLSTTTSGNCISGAGGGGIVFFGNNDFGPCAGAHIQVSQGQLVRAMGAYTISGGAAVHAGAYDTGLCRLSNFAVTITGTPNFSSAFAVVGRMGVLHAYGVSYSGSATGVRYSADSNGVIGTSAGDTFFPGNAAGTKTNGGQYV</sequence>
<evidence type="ECO:0000313" key="1">
    <source>
        <dbReference type="EMBL" id="MFC3935606.1"/>
    </source>
</evidence>
<comment type="caution">
    <text evidence="1">The sequence shown here is derived from an EMBL/GenBank/DDBJ whole genome shotgun (WGS) entry which is preliminary data.</text>
</comment>
<reference evidence="2" key="1">
    <citation type="journal article" date="2019" name="Int. J. Syst. Evol. Microbiol.">
        <title>The Global Catalogue of Microorganisms (GCM) 10K type strain sequencing project: providing services to taxonomists for standard genome sequencing and annotation.</title>
        <authorList>
            <consortium name="The Broad Institute Genomics Platform"/>
            <consortium name="The Broad Institute Genome Sequencing Center for Infectious Disease"/>
            <person name="Wu L."/>
            <person name="Ma J."/>
        </authorList>
    </citation>
    <scope>NUCLEOTIDE SEQUENCE [LARGE SCALE GENOMIC DNA]</scope>
    <source>
        <strain evidence="2">CCUG 2113</strain>
    </source>
</reference>
<dbReference type="RefSeq" id="WP_252635518.1">
    <property type="nucleotide sequence ID" value="NZ_JAMXAX010000009.1"/>
</dbReference>
<dbReference type="Gene3D" id="2.160.20.10">
    <property type="entry name" value="Single-stranded right-handed beta-helix, Pectin lyase-like"/>
    <property type="match status" value="1"/>
</dbReference>
<gene>
    <name evidence="1" type="ORF">ACFOW3_13365</name>
</gene>
<organism evidence="1 2">
    <name type="scientific">Acidovorax facilis</name>
    <dbReference type="NCBI Taxonomy" id="12917"/>
    <lineage>
        <taxon>Bacteria</taxon>
        <taxon>Pseudomonadati</taxon>
        <taxon>Pseudomonadota</taxon>
        <taxon>Betaproteobacteria</taxon>
        <taxon>Burkholderiales</taxon>
        <taxon>Comamonadaceae</taxon>
        <taxon>Acidovorax</taxon>
    </lineage>
</organism>
<accession>A0ABV8DAR9</accession>
<evidence type="ECO:0000313" key="2">
    <source>
        <dbReference type="Proteomes" id="UP001595693"/>
    </source>
</evidence>
<protein>
    <submittedName>
        <fullName evidence="1">Uncharacterized protein</fullName>
    </submittedName>
</protein>
<keyword evidence="2" id="KW-1185">Reference proteome</keyword>
<name>A0ABV8DAR9_9BURK</name>
<dbReference type="EMBL" id="JBHSAJ010000037">
    <property type="protein sequence ID" value="MFC3935606.1"/>
    <property type="molecule type" value="Genomic_DNA"/>
</dbReference>